<dbReference type="AlphaFoldDB" id="A0A183A1M8"/>
<dbReference type="InterPro" id="IPR005135">
    <property type="entry name" value="Endo/exonuclease/phosphatase"/>
</dbReference>
<dbReference type="PANTHER" id="PTHR33395">
    <property type="entry name" value="TRANSCRIPTASE, PUTATIVE-RELATED-RELATED"/>
    <property type="match status" value="1"/>
</dbReference>
<keyword evidence="3" id="KW-1185">Reference proteome</keyword>
<reference evidence="2 3" key="2">
    <citation type="submission" date="2018-11" db="EMBL/GenBank/DDBJ databases">
        <authorList>
            <consortium name="Pathogen Informatics"/>
        </authorList>
    </citation>
    <scope>NUCLEOTIDE SEQUENCE [LARGE SCALE GENOMIC DNA]</scope>
    <source>
        <strain evidence="2 3">Egypt</strain>
    </source>
</reference>
<reference evidence="4" key="1">
    <citation type="submission" date="2016-06" db="UniProtKB">
        <authorList>
            <consortium name="WormBaseParasite"/>
        </authorList>
    </citation>
    <scope>IDENTIFICATION</scope>
</reference>
<gene>
    <name evidence="2" type="ORF">ECPE_LOCUS863</name>
</gene>
<protein>
    <submittedName>
        <fullName evidence="4">Endo/exonuclease/phosphatase domain-containing protein</fullName>
    </submittedName>
</protein>
<evidence type="ECO:0000313" key="2">
    <source>
        <dbReference type="EMBL" id="VDP30134.1"/>
    </source>
</evidence>
<dbReference type="Pfam" id="PF14529">
    <property type="entry name" value="Exo_endo_phos_2"/>
    <property type="match status" value="1"/>
</dbReference>
<dbReference type="GO" id="GO:0061343">
    <property type="term" value="P:cell adhesion involved in heart morphogenesis"/>
    <property type="evidence" value="ECO:0007669"/>
    <property type="project" value="TreeGrafter"/>
</dbReference>
<dbReference type="GO" id="GO:0007508">
    <property type="term" value="P:larval heart development"/>
    <property type="evidence" value="ECO:0007669"/>
    <property type="project" value="TreeGrafter"/>
</dbReference>
<dbReference type="PANTHER" id="PTHR33395:SF21">
    <property type="entry name" value="PERICARDIN"/>
    <property type="match status" value="1"/>
</dbReference>
<dbReference type="OrthoDB" id="6152807at2759"/>
<accession>A0A183A1M8</accession>
<evidence type="ECO:0000259" key="1">
    <source>
        <dbReference type="Pfam" id="PF14529"/>
    </source>
</evidence>
<organism evidence="4">
    <name type="scientific">Echinostoma caproni</name>
    <dbReference type="NCBI Taxonomy" id="27848"/>
    <lineage>
        <taxon>Eukaryota</taxon>
        <taxon>Metazoa</taxon>
        <taxon>Spiralia</taxon>
        <taxon>Lophotrochozoa</taxon>
        <taxon>Platyhelminthes</taxon>
        <taxon>Trematoda</taxon>
        <taxon>Digenea</taxon>
        <taxon>Plagiorchiida</taxon>
        <taxon>Echinostomata</taxon>
        <taxon>Echinostomatoidea</taxon>
        <taxon>Echinostomatidae</taxon>
        <taxon>Echinostoma</taxon>
    </lineage>
</organism>
<proteinExistence type="predicted"/>
<dbReference type="InterPro" id="IPR036691">
    <property type="entry name" value="Endo/exonu/phosph_ase_sf"/>
</dbReference>
<dbReference type="GO" id="GO:0031012">
    <property type="term" value="C:extracellular matrix"/>
    <property type="evidence" value="ECO:0007669"/>
    <property type="project" value="TreeGrafter"/>
</dbReference>
<name>A0A183A1M8_9TREM</name>
<evidence type="ECO:0000313" key="3">
    <source>
        <dbReference type="Proteomes" id="UP000272942"/>
    </source>
</evidence>
<dbReference type="Gene3D" id="3.60.10.10">
    <property type="entry name" value="Endonuclease/exonuclease/phosphatase"/>
    <property type="match status" value="1"/>
</dbReference>
<evidence type="ECO:0000313" key="4">
    <source>
        <dbReference type="WBParaSite" id="ECPE_0000086301-mRNA-1"/>
    </source>
</evidence>
<dbReference type="WBParaSite" id="ECPE_0000086301-mRNA-1">
    <property type="protein sequence ID" value="ECPE_0000086301-mRNA-1"/>
    <property type="gene ID" value="ECPE_0000086301"/>
</dbReference>
<dbReference type="SUPFAM" id="SSF56219">
    <property type="entry name" value="DNase I-like"/>
    <property type="match status" value="1"/>
</dbReference>
<feature type="domain" description="Endonuclease/exonuclease/phosphatase" evidence="1">
    <location>
        <begin position="2"/>
        <end position="115"/>
    </location>
</feature>
<dbReference type="EMBL" id="UZAN01003680">
    <property type="protein sequence ID" value="VDP30134.1"/>
    <property type="molecule type" value="Genomic_DNA"/>
</dbReference>
<dbReference type="GO" id="GO:0003824">
    <property type="term" value="F:catalytic activity"/>
    <property type="evidence" value="ECO:0007669"/>
    <property type="project" value="InterPro"/>
</dbReference>
<sequence length="179" mass="19468">MVVSVYRSLSSTANEDESLLLTLRTAARHNGKLLILGDFNTPEINWGKESAPSGSFGHALLNLLHDEALVQHVREDTRWRDGSRPNRLDLVITKGANDIESIQVMTPLGKSDHALLHLIISIRGTGIPAMAEVIIIKDEIKAQLQALKSIKAAGPDDIHPAILKPLAEVLAVPLAKPFN</sequence>
<dbReference type="Proteomes" id="UP000272942">
    <property type="component" value="Unassembled WGS sequence"/>
</dbReference>